<protein>
    <submittedName>
        <fullName evidence="3">Efflux RND transporter periplasmic adaptor subunit</fullName>
    </submittedName>
</protein>
<organism evidence="3 4">
    <name type="scientific">Sulfurimonas lithotrophica</name>
    <dbReference type="NCBI Taxonomy" id="2590022"/>
    <lineage>
        <taxon>Bacteria</taxon>
        <taxon>Pseudomonadati</taxon>
        <taxon>Campylobacterota</taxon>
        <taxon>Epsilonproteobacteria</taxon>
        <taxon>Campylobacterales</taxon>
        <taxon>Sulfurimonadaceae</taxon>
        <taxon>Sulfurimonas</taxon>
    </lineage>
</organism>
<dbReference type="KEGG" id="sulg:FJR48_07465"/>
<dbReference type="GO" id="GO:1990281">
    <property type="term" value="C:efflux pump complex"/>
    <property type="evidence" value="ECO:0007669"/>
    <property type="project" value="TreeGrafter"/>
</dbReference>
<dbReference type="InterPro" id="IPR006143">
    <property type="entry name" value="RND_pump_MFP"/>
</dbReference>
<dbReference type="PANTHER" id="PTHR30469:SF15">
    <property type="entry name" value="HLYD FAMILY OF SECRETION PROTEINS"/>
    <property type="match status" value="1"/>
</dbReference>
<feature type="domain" description="CzcB-like barrel-sandwich hybrid" evidence="2">
    <location>
        <begin position="37"/>
        <end position="163"/>
    </location>
</feature>
<evidence type="ECO:0000313" key="4">
    <source>
        <dbReference type="Proteomes" id="UP000326944"/>
    </source>
</evidence>
<dbReference type="Gene3D" id="2.40.50.100">
    <property type="match status" value="1"/>
</dbReference>
<sequence>MIKILITTLILTSSIFAEDIYATFNVQADKESKLTLSSSGIVKKILVDVGDYVKKDQLLLELDNEDLKTSILLEKKKIELATLNLKYAKKAYERFEQIKDVIDEEQFDNYISKYERSQIELAEAKANLAYKTAILEKTYLRAPYDGVISSKEIELGAGVSSAKMETLFTLITPKKQLLKISVDEKYLNKIKIGQTFKYTLDNSDAKKEAKISKIYPSINPQKRSITLEATASDLKVGMFGHGYLKVD</sequence>
<evidence type="ECO:0000259" key="2">
    <source>
        <dbReference type="Pfam" id="PF25973"/>
    </source>
</evidence>
<dbReference type="SUPFAM" id="SSF111369">
    <property type="entry name" value="HlyD-like secretion proteins"/>
    <property type="match status" value="1"/>
</dbReference>
<keyword evidence="4" id="KW-1185">Reference proteome</keyword>
<name>A0A5P8P1X8_9BACT</name>
<reference evidence="3 4" key="1">
    <citation type="submission" date="2019-09" db="EMBL/GenBank/DDBJ databases">
        <title>Sulfurimonas gotlandica sp. nov., a chemoautotrophic and psychrotolerant epsilonproteobacterium isolated from a pelagic redoxcline, and an emended description of the genus Sulfurimonas.</title>
        <authorList>
            <person name="Wang S."/>
            <person name="Jiang L."/>
            <person name="Shao S."/>
        </authorList>
    </citation>
    <scope>NUCLEOTIDE SEQUENCE [LARGE SCALE GENOMIC DNA]</scope>
    <source>
        <strain evidence="3 4">GYSZ_1</strain>
    </source>
</reference>
<dbReference type="NCBIfam" id="TIGR01730">
    <property type="entry name" value="RND_mfp"/>
    <property type="match status" value="1"/>
</dbReference>
<dbReference type="Gene3D" id="1.10.287.470">
    <property type="entry name" value="Helix hairpin bin"/>
    <property type="match status" value="1"/>
</dbReference>
<evidence type="ECO:0000256" key="1">
    <source>
        <dbReference type="ARBA" id="ARBA00009477"/>
    </source>
</evidence>
<dbReference type="Gene3D" id="2.40.30.170">
    <property type="match status" value="1"/>
</dbReference>
<proteinExistence type="inferred from homology"/>
<dbReference type="Pfam" id="PF25973">
    <property type="entry name" value="BSH_CzcB"/>
    <property type="match status" value="1"/>
</dbReference>
<dbReference type="InterPro" id="IPR058647">
    <property type="entry name" value="BSH_CzcB-like"/>
</dbReference>
<gene>
    <name evidence="3" type="ORF">FJR48_07465</name>
</gene>
<comment type="similarity">
    <text evidence="1">Belongs to the membrane fusion protein (MFP) (TC 8.A.1) family.</text>
</comment>
<dbReference type="EMBL" id="CP043617">
    <property type="protein sequence ID" value="QFR49580.1"/>
    <property type="molecule type" value="Genomic_DNA"/>
</dbReference>
<dbReference type="OrthoDB" id="5342664at2"/>
<evidence type="ECO:0000313" key="3">
    <source>
        <dbReference type="EMBL" id="QFR49580.1"/>
    </source>
</evidence>
<dbReference type="RefSeq" id="WP_152307527.1">
    <property type="nucleotide sequence ID" value="NZ_CP043617.1"/>
</dbReference>
<accession>A0A5P8P1X8</accession>
<dbReference type="Proteomes" id="UP000326944">
    <property type="component" value="Chromosome"/>
</dbReference>
<dbReference type="AlphaFoldDB" id="A0A5P8P1X8"/>
<dbReference type="PANTHER" id="PTHR30469">
    <property type="entry name" value="MULTIDRUG RESISTANCE PROTEIN MDTA"/>
    <property type="match status" value="1"/>
</dbReference>
<dbReference type="GO" id="GO:0015562">
    <property type="term" value="F:efflux transmembrane transporter activity"/>
    <property type="evidence" value="ECO:0007669"/>
    <property type="project" value="TreeGrafter"/>
</dbReference>